<keyword evidence="12" id="KW-0902">Two-component regulatory system</keyword>
<organism evidence="18 19">
    <name type="scientific">Paenibacillus profundus</name>
    <dbReference type="NCBI Taxonomy" id="1173085"/>
    <lineage>
        <taxon>Bacteria</taxon>
        <taxon>Bacillati</taxon>
        <taxon>Bacillota</taxon>
        <taxon>Bacilli</taxon>
        <taxon>Bacillales</taxon>
        <taxon>Paenibacillaceae</taxon>
        <taxon>Paenibacillus</taxon>
    </lineage>
</organism>
<name>A0ABS8YS89_9BACL</name>
<keyword evidence="13 15" id="KW-0472">Membrane</keyword>
<keyword evidence="5" id="KW-0597">Phosphoprotein</keyword>
<evidence type="ECO:0000256" key="7">
    <source>
        <dbReference type="ARBA" id="ARBA00022692"/>
    </source>
</evidence>
<keyword evidence="14" id="KW-0175">Coiled coil</keyword>
<evidence type="ECO:0000256" key="10">
    <source>
        <dbReference type="ARBA" id="ARBA00022840"/>
    </source>
</evidence>
<dbReference type="PROSITE" id="PS50885">
    <property type="entry name" value="HAMP"/>
    <property type="match status" value="1"/>
</dbReference>
<keyword evidence="6" id="KW-0808">Transferase</keyword>
<feature type="transmembrane region" description="Helical" evidence="15">
    <location>
        <begin position="6"/>
        <end position="29"/>
    </location>
</feature>
<comment type="caution">
    <text evidence="18">The sequence shown here is derived from an EMBL/GenBank/DDBJ whole genome shotgun (WGS) entry which is preliminary data.</text>
</comment>
<dbReference type="Pfam" id="PF00672">
    <property type="entry name" value="HAMP"/>
    <property type="match status" value="1"/>
</dbReference>
<comment type="subcellular location">
    <subcellularLocation>
        <location evidence="2">Cell membrane</location>
        <topology evidence="2">Multi-pass membrane protein</topology>
    </subcellularLocation>
</comment>
<sequence>MKIKHWLMVSFLVVMLLPVVAGLVFFQLIQAYDERQEFKEYVEVTGRLQEIEPLLQEADLYRVQPAERFQAVQNAASSSLKITLYRADGITVYSSMADNLAPKLYRVKASILYEHLYELRKSHRAYTLKKPFFHQDDLIGFYEITIVRDQWLEAFQHRTLLVAIGWGLFFLLLYGAALYVIHRKLNRPMQRLMRQMTAFAKGEAVPDTVNMTKDEMGELIARFHSMRAQIERARQDIAEEQREREYMVASLSHDLKTPLTSLHAYAEALQQEEELSEEEKREYYAVLFDKIEHMKRMLDNLTMYTALKSSAQLEERVEVDGDEMFDMLFSGYEELCTQRGIRLTTECKVTGSYLMNAQQLIRLVDNLMSNAIRYTESKQSIWLGAYSPSHPLPSWIFPTLADEVQEWGGDSLLMLVQNQGETIAKDQLERIFAPFYQADSSRTKAHAGSSGLGLSIAKMIVEKHDGNVRIWSEAPFGTLVACRFQVNKEVPS</sequence>
<dbReference type="Gene3D" id="1.10.287.130">
    <property type="match status" value="1"/>
</dbReference>
<dbReference type="InterPro" id="IPR003594">
    <property type="entry name" value="HATPase_dom"/>
</dbReference>
<keyword evidence="9 18" id="KW-0418">Kinase</keyword>
<dbReference type="EC" id="2.7.13.3" evidence="3"/>
<dbReference type="RefSeq" id="WP_233699171.1">
    <property type="nucleotide sequence ID" value="NZ_JAJNBZ010000042.1"/>
</dbReference>
<keyword evidence="4" id="KW-1003">Cell membrane</keyword>
<keyword evidence="7 15" id="KW-0812">Transmembrane</keyword>
<evidence type="ECO:0000256" key="15">
    <source>
        <dbReference type="SAM" id="Phobius"/>
    </source>
</evidence>
<dbReference type="SMART" id="SM00387">
    <property type="entry name" value="HATPase_c"/>
    <property type="match status" value="1"/>
</dbReference>
<evidence type="ECO:0000256" key="5">
    <source>
        <dbReference type="ARBA" id="ARBA00022553"/>
    </source>
</evidence>
<dbReference type="InterPro" id="IPR005467">
    <property type="entry name" value="His_kinase_dom"/>
</dbReference>
<dbReference type="InterPro" id="IPR036097">
    <property type="entry name" value="HisK_dim/P_sf"/>
</dbReference>
<evidence type="ECO:0000256" key="12">
    <source>
        <dbReference type="ARBA" id="ARBA00023012"/>
    </source>
</evidence>
<dbReference type="InterPro" id="IPR050398">
    <property type="entry name" value="HssS/ArlS-like"/>
</dbReference>
<evidence type="ECO:0000256" key="14">
    <source>
        <dbReference type="SAM" id="Coils"/>
    </source>
</evidence>
<dbReference type="SUPFAM" id="SSF55874">
    <property type="entry name" value="ATPase domain of HSP90 chaperone/DNA topoisomerase II/histidine kinase"/>
    <property type="match status" value="1"/>
</dbReference>
<evidence type="ECO:0000256" key="4">
    <source>
        <dbReference type="ARBA" id="ARBA00022475"/>
    </source>
</evidence>
<gene>
    <name evidence="18" type="ORF">LQV63_28290</name>
</gene>
<dbReference type="EMBL" id="JAJNBZ010000042">
    <property type="protein sequence ID" value="MCE5173167.1"/>
    <property type="molecule type" value="Genomic_DNA"/>
</dbReference>
<evidence type="ECO:0000256" key="8">
    <source>
        <dbReference type="ARBA" id="ARBA00022741"/>
    </source>
</evidence>
<protein>
    <recommendedName>
        <fullName evidence="3">histidine kinase</fullName>
        <ecNumber evidence="3">2.7.13.3</ecNumber>
    </recommendedName>
</protein>
<dbReference type="Gene3D" id="3.30.565.10">
    <property type="entry name" value="Histidine kinase-like ATPase, C-terminal domain"/>
    <property type="match status" value="1"/>
</dbReference>
<evidence type="ECO:0000256" key="1">
    <source>
        <dbReference type="ARBA" id="ARBA00000085"/>
    </source>
</evidence>
<reference evidence="18 19" key="1">
    <citation type="submission" date="2021-11" db="EMBL/GenBank/DDBJ databases">
        <title>Draft genome sequence of Paenibacillus profundus YoMME, a new Gram-positive bacteria with exoelectrogenic properties.</title>
        <authorList>
            <person name="Hubenova Y."/>
            <person name="Hubenova E."/>
            <person name="Manasiev Y."/>
            <person name="Peykov S."/>
            <person name="Mitov M."/>
        </authorList>
    </citation>
    <scope>NUCLEOTIDE SEQUENCE [LARGE SCALE GENOMIC DNA]</scope>
    <source>
        <strain evidence="18 19">YoMME</strain>
    </source>
</reference>
<keyword evidence="10" id="KW-0067">ATP-binding</keyword>
<evidence type="ECO:0000256" key="9">
    <source>
        <dbReference type="ARBA" id="ARBA00022777"/>
    </source>
</evidence>
<evidence type="ECO:0000256" key="2">
    <source>
        <dbReference type="ARBA" id="ARBA00004651"/>
    </source>
</evidence>
<dbReference type="Pfam" id="PF02518">
    <property type="entry name" value="HATPase_c"/>
    <property type="match status" value="1"/>
</dbReference>
<dbReference type="Pfam" id="PF00512">
    <property type="entry name" value="HisKA"/>
    <property type="match status" value="1"/>
</dbReference>
<dbReference type="PANTHER" id="PTHR45528:SF1">
    <property type="entry name" value="SENSOR HISTIDINE KINASE CPXA"/>
    <property type="match status" value="1"/>
</dbReference>
<evidence type="ECO:0000256" key="13">
    <source>
        <dbReference type="ARBA" id="ARBA00023136"/>
    </source>
</evidence>
<dbReference type="CDD" id="cd06225">
    <property type="entry name" value="HAMP"/>
    <property type="match status" value="1"/>
</dbReference>
<dbReference type="CDD" id="cd00082">
    <property type="entry name" value="HisKA"/>
    <property type="match status" value="1"/>
</dbReference>
<dbReference type="SMART" id="SM00388">
    <property type="entry name" value="HisKA"/>
    <property type="match status" value="1"/>
</dbReference>
<evidence type="ECO:0000256" key="11">
    <source>
        <dbReference type="ARBA" id="ARBA00022989"/>
    </source>
</evidence>
<dbReference type="InterPro" id="IPR003660">
    <property type="entry name" value="HAMP_dom"/>
</dbReference>
<dbReference type="PRINTS" id="PR00344">
    <property type="entry name" value="BCTRLSENSOR"/>
</dbReference>
<proteinExistence type="predicted"/>
<evidence type="ECO:0000259" key="17">
    <source>
        <dbReference type="PROSITE" id="PS50885"/>
    </source>
</evidence>
<evidence type="ECO:0000256" key="6">
    <source>
        <dbReference type="ARBA" id="ARBA00022679"/>
    </source>
</evidence>
<accession>A0ABS8YS89</accession>
<comment type="catalytic activity">
    <reaction evidence="1">
        <text>ATP + protein L-histidine = ADP + protein N-phospho-L-histidine.</text>
        <dbReference type="EC" id="2.7.13.3"/>
    </reaction>
</comment>
<dbReference type="InterPro" id="IPR036890">
    <property type="entry name" value="HATPase_C_sf"/>
</dbReference>
<dbReference type="PROSITE" id="PS50109">
    <property type="entry name" value="HIS_KIN"/>
    <property type="match status" value="1"/>
</dbReference>
<dbReference type="SUPFAM" id="SSF47384">
    <property type="entry name" value="Homodimeric domain of signal transducing histidine kinase"/>
    <property type="match status" value="1"/>
</dbReference>
<dbReference type="Proteomes" id="UP001199916">
    <property type="component" value="Unassembled WGS sequence"/>
</dbReference>
<dbReference type="SMART" id="SM00304">
    <property type="entry name" value="HAMP"/>
    <property type="match status" value="1"/>
</dbReference>
<evidence type="ECO:0000313" key="18">
    <source>
        <dbReference type="EMBL" id="MCE5173167.1"/>
    </source>
</evidence>
<feature type="domain" description="Histidine kinase" evidence="16">
    <location>
        <begin position="250"/>
        <end position="488"/>
    </location>
</feature>
<dbReference type="InterPro" id="IPR003661">
    <property type="entry name" value="HisK_dim/P_dom"/>
</dbReference>
<feature type="transmembrane region" description="Helical" evidence="15">
    <location>
        <begin position="160"/>
        <end position="181"/>
    </location>
</feature>
<evidence type="ECO:0000259" key="16">
    <source>
        <dbReference type="PROSITE" id="PS50109"/>
    </source>
</evidence>
<keyword evidence="19" id="KW-1185">Reference proteome</keyword>
<evidence type="ECO:0000313" key="19">
    <source>
        <dbReference type="Proteomes" id="UP001199916"/>
    </source>
</evidence>
<feature type="domain" description="HAMP" evidence="17">
    <location>
        <begin position="183"/>
        <end position="235"/>
    </location>
</feature>
<keyword evidence="8" id="KW-0547">Nucleotide-binding</keyword>
<dbReference type="InterPro" id="IPR004358">
    <property type="entry name" value="Sig_transdc_His_kin-like_C"/>
</dbReference>
<dbReference type="Gene3D" id="6.10.340.10">
    <property type="match status" value="1"/>
</dbReference>
<evidence type="ECO:0000256" key="3">
    <source>
        <dbReference type="ARBA" id="ARBA00012438"/>
    </source>
</evidence>
<dbReference type="PANTHER" id="PTHR45528">
    <property type="entry name" value="SENSOR HISTIDINE KINASE CPXA"/>
    <property type="match status" value="1"/>
</dbReference>
<dbReference type="GO" id="GO:0016301">
    <property type="term" value="F:kinase activity"/>
    <property type="evidence" value="ECO:0007669"/>
    <property type="project" value="UniProtKB-KW"/>
</dbReference>
<feature type="coiled-coil region" evidence="14">
    <location>
        <begin position="223"/>
        <end position="282"/>
    </location>
</feature>
<keyword evidence="11 15" id="KW-1133">Transmembrane helix</keyword>